<dbReference type="AlphaFoldDB" id="A0A9Q5HTS7"/>
<accession>A0A9Q5HTS7</accession>
<organism evidence="1 2">
    <name type="scientific">Sanghuangporus baumii</name>
    <name type="common">Phellinus baumii</name>
    <dbReference type="NCBI Taxonomy" id="108892"/>
    <lineage>
        <taxon>Eukaryota</taxon>
        <taxon>Fungi</taxon>
        <taxon>Dikarya</taxon>
        <taxon>Basidiomycota</taxon>
        <taxon>Agaricomycotina</taxon>
        <taxon>Agaricomycetes</taxon>
        <taxon>Hymenochaetales</taxon>
        <taxon>Hymenochaetaceae</taxon>
        <taxon>Sanghuangporus</taxon>
    </lineage>
</organism>
<comment type="caution">
    <text evidence="1">The sequence shown here is derived from an EMBL/GenBank/DDBJ whole genome shotgun (WGS) entry which is preliminary data.</text>
</comment>
<keyword evidence="2" id="KW-1185">Reference proteome</keyword>
<sequence length="115" mass="12832">MTIRPDEESAVVDFTVALFRACGYTGVGRIARTRKKIPLLICGERRDTKTVVCIMDDNDEILLLVQEDKRHMEGSDPEPQLIAQAIAAFTANNQTRVRTLRLPPLQSKVIPGITL</sequence>
<name>A0A9Q5HTS7_SANBA</name>
<proteinExistence type="predicted"/>
<protein>
    <submittedName>
        <fullName evidence="1">Uncharacterized protein</fullName>
    </submittedName>
</protein>
<evidence type="ECO:0000313" key="1">
    <source>
        <dbReference type="EMBL" id="OCB85857.1"/>
    </source>
</evidence>
<reference evidence="1" key="1">
    <citation type="submission" date="2016-06" db="EMBL/GenBank/DDBJ databases">
        <title>Draft Genome sequence of the fungus Inonotus baumii.</title>
        <authorList>
            <person name="Zhu H."/>
            <person name="Lin W."/>
        </authorList>
    </citation>
    <scope>NUCLEOTIDE SEQUENCE</scope>
    <source>
        <strain evidence="1">821</strain>
    </source>
</reference>
<dbReference type="EMBL" id="LNZH02000206">
    <property type="protein sequence ID" value="OCB85857.1"/>
    <property type="molecule type" value="Genomic_DNA"/>
</dbReference>
<dbReference type="Proteomes" id="UP000757232">
    <property type="component" value="Unassembled WGS sequence"/>
</dbReference>
<evidence type="ECO:0000313" key="2">
    <source>
        <dbReference type="Proteomes" id="UP000757232"/>
    </source>
</evidence>
<gene>
    <name evidence="1" type="ORF">A7U60_g6988</name>
</gene>
<dbReference type="OrthoDB" id="3253976at2759"/>